<dbReference type="InterPro" id="IPR009057">
    <property type="entry name" value="Homeodomain-like_sf"/>
</dbReference>
<dbReference type="RefSeq" id="WP_245128248.1">
    <property type="nucleotide sequence ID" value="NZ_JALJEJ010000001.1"/>
</dbReference>
<feature type="domain" description="Histidine kinase" evidence="14">
    <location>
        <begin position="863"/>
        <end position="1087"/>
    </location>
</feature>
<dbReference type="Pfam" id="PF00512">
    <property type="entry name" value="HisKA"/>
    <property type="match status" value="1"/>
</dbReference>
<feature type="domain" description="Response regulatory" evidence="15">
    <location>
        <begin position="1124"/>
        <end position="1239"/>
    </location>
</feature>
<evidence type="ECO:0000256" key="5">
    <source>
        <dbReference type="ARBA" id="ARBA00022741"/>
    </source>
</evidence>
<dbReference type="SUPFAM" id="SSF55874">
    <property type="entry name" value="ATPase domain of HSP90 chaperone/DNA topoisomerase II/histidine kinase"/>
    <property type="match status" value="1"/>
</dbReference>
<gene>
    <name evidence="16" type="ORF">MUY27_01770</name>
</gene>
<dbReference type="Gene3D" id="1.10.10.60">
    <property type="entry name" value="Homeodomain-like"/>
    <property type="match status" value="1"/>
</dbReference>
<dbReference type="Gene3D" id="1.10.287.130">
    <property type="match status" value="1"/>
</dbReference>
<keyword evidence="7 16" id="KW-0067">ATP-binding</keyword>
<keyword evidence="6" id="KW-0418">Kinase</keyword>
<dbReference type="InterPro" id="IPR004358">
    <property type="entry name" value="Sig_transdc_His_kin-like_C"/>
</dbReference>
<dbReference type="Proteomes" id="UP001139450">
    <property type="component" value="Unassembled WGS sequence"/>
</dbReference>
<dbReference type="SUPFAM" id="SSF63829">
    <property type="entry name" value="Calcium-dependent phosphotriesterase"/>
    <property type="match status" value="3"/>
</dbReference>
<dbReference type="InterPro" id="IPR015943">
    <property type="entry name" value="WD40/YVTN_repeat-like_dom_sf"/>
</dbReference>
<dbReference type="PROSITE" id="PS50109">
    <property type="entry name" value="HIS_KIN"/>
    <property type="match status" value="1"/>
</dbReference>
<organism evidence="16 17">
    <name type="scientific">Mucilaginibacter straminoryzae</name>
    <dbReference type="NCBI Taxonomy" id="2932774"/>
    <lineage>
        <taxon>Bacteria</taxon>
        <taxon>Pseudomonadati</taxon>
        <taxon>Bacteroidota</taxon>
        <taxon>Sphingobacteriia</taxon>
        <taxon>Sphingobacteriales</taxon>
        <taxon>Sphingobacteriaceae</taxon>
        <taxon>Mucilaginibacter</taxon>
    </lineage>
</organism>
<name>A0A9X1WZR5_9SPHI</name>
<feature type="modified residue" description="4-aspartylphosphate" evidence="12">
    <location>
        <position position="1172"/>
    </location>
</feature>
<dbReference type="SMART" id="SM00342">
    <property type="entry name" value="HTH_ARAC"/>
    <property type="match status" value="1"/>
</dbReference>
<dbReference type="Gene3D" id="2.130.10.10">
    <property type="entry name" value="YVTN repeat-like/Quinoprotein amine dehydrogenase"/>
    <property type="match status" value="3"/>
</dbReference>
<dbReference type="EMBL" id="JALJEJ010000001">
    <property type="protein sequence ID" value="MCJ8208418.1"/>
    <property type="molecule type" value="Genomic_DNA"/>
</dbReference>
<dbReference type="Pfam" id="PF07494">
    <property type="entry name" value="Reg_prop"/>
    <property type="match status" value="9"/>
</dbReference>
<dbReference type="PROSITE" id="PS00041">
    <property type="entry name" value="HTH_ARAC_FAMILY_1"/>
    <property type="match status" value="1"/>
</dbReference>
<dbReference type="InterPro" id="IPR036097">
    <property type="entry name" value="HisK_dim/P_sf"/>
</dbReference>
<dbReference type="SMART" id="SM00388">
    <property type="entry name" value="HisKA"/>
    <property type="match status" value="1"/>
</dbReference>
<dbReference type="SUPFAM" id="SSF47384">
    <property type="entry name" value="Homodimeric domain of signal transducing histidine kinase"/>
    <property type="match status" value="1"/>
</dbReference>
<dbReference type="FunFam" id="2.60.40.10:FF:000791">
    <property type="entry name" value="Two-component system sensor histidine kinase/response regulator"/>
    <property type="match status" value="1"/>
</dbReference>
<dbReference type="InterPro" id="IPR001789">
    <property type="entry name" value="Sig_transdc_resp-reg_receiver"/>
</dbReference>
<dbReference type="GO" id="GO:0005524">
    <property type="term" value="F:ATP binding"/>
    <property type="evidence" value="ECO:0007669"/>
    <property type="project" value="UniProtKB-KW"/>
</dbReference>
<keyword evidence="4" id="KW-0808">Transferase</keyword>
<dbReference type="FunFam" id="1.10.287.130:FF:000045">
    <property type="entry name" value="Two-component system sensor histidine kinase/response regulator"/>
    <property type="match status" value="1"/>
</dbReference>
<evidence type="ECO:0000256" key="12">
    <source>
        <dbReference type="PROSITE-ProRule" id="PRU00169"/>
    </source>
</evidence>
<keyword evidence="3 12" id="KW-0597">Phosphoprotein</keyword>
<evidence type="ECO:0000259" key="13">
    <source>
        <dbReference type="PROSITE" id="PS01124"/>
    </source>
</evidence>
<dbReference type="InterPro" id="IPR003594">
    <property type="entry name" value="HATPase_dom"/>
</dbReference>
<evidence type="ECO:0000256" key="3">
    <source>
        <dbReference type="ARBA" id="ARBA00022553"/>
    </source>
</evidence>
<accession>A0A9X1WZR5</accession>
<dbReference type="PRINTS" id="PR00344">
    <property type="entry name" value="BCTRLSENSOR"/>
</dbReference>
<dbReference type="PROSITE" id="PS01124">
    <property type="entry name" value="HTH_ARAC_FAMILY_2"/>
    <property type="match status" value="1"/>
</dbReference>
<dbReference type="CDD" id="cd00075">
    <property type="entry name" value="HATPase"/>
    <property type="match status" value="1"/>
</dbReference>
<evidence type="ECO:0000256" key="8">
    <source>
        <dbReference type="ARBA" id="ARBA00023012"/>
    </source>
</evidence>
<dbReference type="InterPro" id="IPR036890">
    <property type="entry name" value="HATPase_C_sf"/>
</dbReference>
<keyword evidence="8" id="KW-0902">Two-component regulatory system</keyword>
<dbReference type="GO" id="GO:0043565">
    <property type="term" value="F:sequence-specific DNA binding"/>
    <property type="evidence" value="ECO:0007669"/>
    <property type="project" value="InterPro"/>
</dbReference>
<dbReference type="SMART" id="SM00448">
    <property type="entry name" value="REC"/>
    <property type="match status" value="1"/>
</dbReference>
<dbReference type="Gene3D" id="3.40.50.2300">
    <property type="match status" value="1"/>
</dbReference>
<dbReference type="Pfam" id="PF02518">
    <property type="entry name" value="HATPase_c"/>
    <property type="match status" value="1"/>
</dbReference>
<evidence type="ECO:0000256" key="6">
    <source>
        <dbReference type="ARBA" id="ARBA00022777"/>
    </source>
</evidence>
<dbReference type="Pfam" id="PF12833">
    <property type="entry name" value="HTH_18"/>
    <property type="match status" value="1"/>
</dbReference>
<evidence type="ECO:0000259" key="14">
    <source>
        <dbReference type="PROSITE" id="PS50109"/>
    </source>
</evidence>
<evidence type="ECO:0000313" key="16">
    <source>
        <dbReference type="EMBL" id="MCJ8208418.1"/>
    </source>
</evidence>
<proteinExistence type="predicted"/>
<dbReference type="FunFam" id="3.30.565.10:FF:000037">
    <property type="entry name" value="Hybrid sensor histidine kinase/response regulator"/>
    <property type="match status" value="1"/>
</dbReference>
<reference evidence="16" key="1">
    <citation type="submission" date="2022-04" db="EMBL/GenBank/DDBJ databases">
        <title>Mucilaginibacter sp. RS28 isolated from freshwater.</title>
        <authorList>
            <person name="Ko S.-R."/>
        </authorList>
    </citation>
    <scope>NUCLEOTIDE SEQUENCE</scope>
    <source>
        <strain evidence="16">RS28</strain>
    </source>
</reference>
<dbReference type="InterPro" id="IPR005467">
    <property type="entry name" value="His_kinase_dom"/>
</dbReference>
<keyword evidence="11" id="KW-0804">Transcription</keyword>
<dbReference type="Gene3D" id="2.60.40.10">
    <property type="entry name" value="Immunoglobulins"/>
    <property type="match status" value="1"/>
</dbReference>
<evidence type="ECO:0000256" key="9">
    <source>
        <dbReference type="ARBA" id="ARBA00023015"/>
    </source>
</evidence>
<dbReference type="EC" id="2.7.13.3" evidence="2"/>
<keyword evidence="17" id="KW-1185">Reference proteome</keyword>
<dbReference type="GO" id="GO:0000155">
    <property type="term" value="F:phosphorelay sensor kinase activity"/>
    <property type="evidence" value="ECO:0007669"/>
    <property type="project" value="InterPro"/>
</dbReference>
<dbReference type="InterPro" id="IPR013783">
    <property type="entry name" value="Ig-like_fold"/>
</dbReference>
<keyword evidence="10" id="KW-0238">DNA-binding</keyword>
<keyword evidence="5" id="KW-0547">Nucleotide-binding</keyword>
<dbReference type="SUPFAM" id="SSF46689">
    <property type="entry name" value="Homeodomain-like"/>
    <property type="match status" value="1"/>
</dbReference>
<dbReference type="Gene3D" id="3.30.565.10">
    <property type="entry name" value="Histidine kinase-like ATPase, C-terminal domain"/>
    <property type="match status" value="1"/>
</dbReference>
<dbReference type="GO" id="GO:0003700">
    <property type="term" value="F:DNA-binding transcription factor activity"/>
    <property type="evidence" value="ECO:0007669"/>
    <property type="project" value="InterPro"/>
</dbReference>
<dbReference type="InterPro" id="IPR011006">
    <property type="entry name" value="CheY-like_superfamily"/>
</dbReference>
<dbReference type="Pfam" id="PF07495">
    <property type="entry name" value="Y_Y_Y"/>
    <property type="match status" value="1"/>
</dbReference>
<evidence type="ECO:0000313" key="17">
    <source>
        <dbReference type="Proteomes" id="UP001139450"/>
    </source>
</evidence>
<dbReference type="CDD" id="cd17574">
    <property type="entry name" value="REC_OmpR"/>
    <property type="match status" value="1"/>
</dbReference>
<evidence type="ECO:0000256" key="4">
    <source>
        <dbReference type="ARBA" id="ARBA00022679"/>
    </source>
</evidence>
<keyword evidence="9" id="KW-0805">Transcription regulation</keyword>
<dbReference type="InterPro" id="IPR018060">
    <property type="entry name" value="HTH_AraC"/>
</dbReference>
<comment type="catalytic activity">
    <reaction evidence="1">
        <text>ATP + protein L-histidine = ADP + protein N-phospho-L-histidine.</text>
        <dbReference type="EC" id="2.7.13.3"/>
    </reaction>
</comment>
<dbReference type="InterPro" id="IPR011110">
    <property type="entry name" value="Reg_prop"/>
</dbReference>
<comment type="caution">
    <text evidence="16">The sequence shown here is derived from an EMBL/GenBank/DDBJ whole genome shotgun (WGS) entry which is preliminary data.</text>
</comment>
<dbReference type="Pfam" id="PF00072">
    <property type="entry name" value="Response_reg"/>
    <property type="match status" value="1"/>
</dbReference>
<dbReference type="PROSITE" id="PS50110">
    <property type="entry name" value="RESPONSE_REGULATORY"/>
    <property type="match status" value="1"/>
</dbReference>
<evidence type="ECO:0000256" key="2">
    <source>
        <dbReference type="ARBA" id="ARBA00012438"/>
    </source>
</evidence>
<dbReference type="PANTHER" id="PTHR43547">
    <property type="entry name" value="TWO-COMPONENT HISTIDINE KINASE"/>
    <property type="match status" value="1"/>
</dbReference>
<dbReference type="CDD" id="cd00082">
    <property type="entry name" value="HisKA"/>
    <property type="match status" value="1"/>
</dbReference>
<dbReference type="InterPro" id="IPR003661">
    <property type="entry name" value="HisK_dim/P_dom"/>
</dbReference>
<sequence>MRLFKSYSYTVANILLLIFIILLLPGVTAAQYQNELICRRLQKGLSHQTVSCIYQDFKGFMWFGTQSGLNRYDGTHIVVYEHNPHNSKTINNNAVNAVLEDKYRNLWIGTATGLNKYDRAADAFVPFLLKKDKPIYVSCLFCDHDGNLWIATSGSGLYVYQQRNKKLLAYTHDDRNGGSICSDFITAITEDTLGNIWVGTRSGLDLIREAKPGHFFHFAANEKDATALSHNIVTCLKTDQNGEIWVGTYGGGLNKIHQQSGQYSFVHFKNEKQPGSLSNDDVLSILTDRSGGLWVGTENGGLNFKNPQNGHFEHYSSNDGNSQGLSSNSIWSLYQSRDGLIWIGNYGKGLNIYDANFEKFRNYERIPFQTNTLPNNNVKSFSEDDKGNLWIATDGGGVCYFDIRSHLFSYPINNSTLTNKAVQAILTDVKKNTWIGTWAGGLDRYDRSGRKLRNYSFDGQTKSGRNNLRCLFKTQSGELLVGTSGSGLYRYDTGNDCFSPIIDPTGVSHLGRTSYVNAILEDDDGSLWVGTSYGLVHLYSNNWLKPKFEWFQYCSKSENTRNSIAVNTLFKDSQHRLWIGTSEELSLFDRKTKNFTIFNKQNGLPDNIINGILEEKPGLLWISTNKGIFSFNTQNRSIRNYTEQDGLLIDEFYPGACMKTRNGELFFGGNNGFCTCVPKSMKTNTTAPPVYITGFHLFSSPAKNRRQQPSSSQNISETKKLTLNHLQTSFSVEFAALNYIYPQKNHYQYKLVGFDNTWHDAGEMRSATYTNLDPGKYIFMVKGSNNEGYWNPIPATMDITVLPPWWRTKIAYASYLAIFAALLWLFIKLRTAQLANEQKLTLEHDHRLRVEELSQVKNQFFTNVSHELRTPLSLILAPIEQMLSEQNMGNQFRERLNLVYKNASQLHSLVNELMDFNKLEHHKLNIEVQHCDLILLTREVFLLFQDEAFRRKINYELYTEAVALPVWMDKGKMQKVVINLINNAFKFTPDGGRIIVNIDRNIADHLYTEGTASITVTDNGCGIAQEYLPQIFDRFFQSPEISTKSIAGSGLGLALVKEFIELHGGSIKVTSEKWTKTAFEVTLPLGNAHFETKSLINTQVETALTAPADTKTPALNPQKNNAPAILIAEDNADLRNYLVSVLSATYRVLQAADGEEAYQIALTHSPDLIISDVIMPRCGGIELCKKIKASANTAYIPVILLTAKAAIENQVEGIALGADAYVTKPFNIEVLSTQISQLINSRRELCAHFSQDAYLHPGHTQADAVAEELIREVTDYILKNIADENLSVESISNGLNLSRSNLFRKVKAATGLSVVELIRQVRLKEALKLMETQKYAIAEIAFLTGFRSPAYFTKSFKDQYGKPPTDYTRKKIM</sequence>
<dbReference type="InterPro" id="IPR011123">
    <property type="entry name" value="Y_Y_Y"/>
</dbReference>
<feature type="domain" description="HTH araC/xylS-type" evidence="13">
    <location>
        <begin position="1271"/>
        <end position="1370"/>
    </location>
</feature>
<dbReference type="InterPro" id="IPR018062">
    <property type="entry name" value="HTH_AraC-typ_CS"/>
</dbReference>
<dbReference type="SUPFAM" id="SSF52172">
    <property type="entry name" value="CheY-like"/>
    <property type="match status" value="1"/>
</dbReference>
<evidence type="ECO:0000256" key="1">
    <source>
        <dbReference type="ARBA" id="ARBA00000085"/>
    </source>
</evidence>
<dbReference type="PANTHER" id="PTHR43547:SF2">
    <property type="entry name" value="HYBRID SIGNAL TRANSDUCTION HISTIDINE KINASE C"/>
    <property type="match status" value="1"/>
</dbReference>
<evidence type="ECO:0000256" key="11">
    <source>
        <dbReference type="ARBA" id="ARBA00023163"/>
    </source>
</evidence>
<protein>
    <recommendedName>
        <fullName evidence="2">histidine kinase</fullName>
        <ecNumber evidence="2">2.7.13.3</ecNumber>
    </recommendedName>
</protein>
<dbReference type="SMART" id="SM00387">
    <property type="entry name" value="HATPase_c"/>
    <property type="match status" value="1"/>
</dbReference>
<evidence type="ECO:0000256" key="10">
    <source>
        <dbReference type="ARBA" id="ARBA00023125"/>
    </source>
</evidence>
<evidence type="ECO:0000259" key="15">
    <source>
        <dbReference type="PROSITE" id="PS50110"/>
    </source>
</evidence>
<evidence type="ECO:0000256" key="7">
    <source>
        <dbReference type="ARBA" id="ARBA00022840"/>
    </source>
</evidence>